<accession>A0A834U022</accession>
<proteinExistence type="inferred from homology"/>
<feature type="compositionally biased region" description="Polar residues" evidence="4">
    <location>
        <begin position="215"/>
        <end position="224"/>
    </location>
</feature>
<evidence type="ECO:0000313" key="7">
    <source>
        <dbReference type="Proteomes" id="UP000634136"/>
    </source>
</evidence>
<feature type="compositionally biased region" description="Polar residues" evidence="4">
    <location>
        <begin position="233"/>
        <end position="246"/>
    </location>
</feature>
<name>A0A834U022_9FABA</name>
<comment type="caution">
    <text evidence="6">The sequence shown here is derived from an EMBL/GenBank/DDBJ whole genome shotgun (WGS) entry which is preliminary data.</text>
</comment>
<organism evidence="6 7">
    <name type="scientific">Senna tora</name>
    <dbReference type="NCBI Taxonomy" id="362788"/>
    <lineage>
        <taxon>Eukaryota</taxon>
        <taxon>Viridiplantae</taxon>
        <taxon>Streptophyta</taxon>
        <taxon>Embryophyta</taxon>
        <taxon>Tracheophyta</taxon>
        <taxon>Spermatophyta</taxon>
        <taxon>Magnoliopsida</taxon>
        <taxon>eudicotyledons</taxon>
        <taxon>Gunneridae</taxon>
        <taxon>Pentapetalae</taxon>
        <taxon>rosids</taxon>
        <taxon>fabids</taxon>
        <taxon>Fabales</taxon>
        <taxon>Fabaceae</taxon>
        <taxon>Caesalpinioideae</taxon>
        <taxon>Cassia clade</taxon>
        <taxon>Senna</taxon>
    </lineage>
</organism>
<dbReference type="EMBL" id="JAAIUW010000005">
    <property type="protein sequence ID" value="KAF7831294.1"/>
    <property type="molecule type" value="Genomic_DNA"/>
</dbReference>
<feature type="region of interest" description="Disordered" evidence="4">
    <location>
        <begin position="1"/>
        <end position="32"/>
    </location>
</feature>
<keyword evidence="2 3" id="KW-0175">Coiled coil</keyword>
<feature type="region of interest" description="Disordered" evidence="4">
    <location>
        <begin position="189"/>
        <end position="313"/>
    </location>
</feature>
<dbReference type="InterPro" id="IPR018612">
    <property type="entry name" value="NSRP1_N"/>
</dbReference>
<evidence type="ECO:0000259" key="5">
    <source>
        <dbReference type="Pfam" id="PF09745"/>
    </source>
</evidence>
<dbReference type="OrthoDB" id="446635at2759"/>
<dbReference type="AlphaFoldDB" id="A0A834U022"/>
<dbReference type="Pfam" id="PF09745">
    <property type="entry name" value="NSRP1_N"/>
    <property type="match status" value="1"/>
</dbReference>
<dbReference type="Proteomes" id="UP000634136">
    <property type="component" value="Unassembled WGS sequence"/>
</dbReference>
<sequence>MSKYGLNLRPAHQKKQPARPPLATPFGFNDDDENDVEREIARQASKNKALKEIEEQQKKALEEDPTVFDYDGVYDKMKEKVARPLVQDREERKPKYIQNLMKKAKEREQYRDIVYERKLAKERTKDDHLYSDKDKFITEAYRKKLAEREKQMELERLQELREERDDVMVKDFLLDFYTNLDKNVAYGATKDAQGKKLKEQAELRIPETHEEASVDASNRYQHNVASEEAEHSLGNSSLPLESTAGQKNDDPGKTSSPSKTSMEALDMKQNDQASVEGETSNAQPKPSHHHKRSQDALAAAKERFLSRKRAKEQ</sequence>
<feature type="domain" description="Nuclear speckle splicing regulatory protein 1 N-terminal" evidence="5">
    <location>
        <begin position="54"/>
        <end position="168"/>
    </location>
</feature>
<feature type="compositionally biased region" description="Basic and acidic residues" evidence="4">
    <location>
        <begin position="300"/>
        <end position="313"/>
    </location>
</feature>
<feature type="compositionally biased region" description="Polar residues" evidence="4">
    <location>
        <begin position="270"/>
        <end position="284"/>
    </location>
</feature>
<evidence type="ECO:0000256" key="4">
    <source>
        <dbReference type="SAM" id="MobiDB-lite"/>
    </source>
</evidence>
<dbReference type="PANTHER" id="PTHR30060:SF0">
    <property type="entry name" value="COILED-COIL PROTEIN (DUF2040)-RELATED"/>
    <property type="match status" value="1"/>
</dbReference>
<evidence type="ECO:0000256" key="3">
    <source>
        <dbReference type="SAM" id="Coils"/>
    </source>
</evidence>
<gene>
    <name evidence="6" type="ORF">G2W53_013627</name>
</gene>
<dbReference type="GO" id="GO:0000381">
    <property type="term" value="P:regulation of alternative mRNA splicing, via spliceosome"/>
    <property type="evidence" value="ECO:0007669"/>
    <property type="project" value="InterPro"/>
</dbReference>
<comment type="similarity">
    <text evidence="1">Belongs to the NSRP1 family.</text>
</comment>
<reference evidence="6" key="1">
    <citation type="submission" date="2020-09" db="EMBL/GenBank/DDBJ databases">
        <title>Genome-Enabled Discovery of Anthraquinone Biosynthesis in Senna tora.</title>
        <authorList>
            <person name="Kang S.-H."/>
            <person name="Pandey R.P."/>
            <person name="Lee C.-M."/>
            <person name="Sim J.-S."/>
            <person name="Jeong J.-T."/>
            <person name="Choi B.-S."/>
            <person name="Jung M."/>
            <person name="Ginzburg D."/>
            <person name="Zhao K."/>
            <person name="Won S.Y."/>
            <person name="Oh T.-J."/>
            <person name="Yu Y."/>
            <person name="Kim N.-H."/>
            <person name="Lee O.R."/>
            <person name="Lee T.-H."/>
            <person name="Bashyal P."/>
            <person name="Kim T.-S."/>
            <person name="Lee W.-H."/>
            <person name="Kawkins C."/>
            <person name="Kim C.-K."/>
            <person name="Kim J.S."/>
            <person name="Ahn B.O."/>
            <person name="Rhee S.Y."/>
            <person name="Sohng J.K."/>
        </authorList>
    </citation>
    <scope>NUCLEOTIDE SEQUENCE</scope>
    <source>
        <tissue evidence="6">Leaf</tissue>
    </source>
</reference>
<feature type="coiled-coil region" evidence="3">
    <location>
        <begin position="143"/>
        <end position="170"/>
    </location>
</feature>
<feature type="compositionally biased region" description="Basic and acidic residues" evidence="4">
    <location>
        <begin position="192"/>
        <end position="212"/>
    </location>
</feature>
<dbReference type="PANTHER" id="PTHR30060">
    <property type="entry name" value="INNER MEMBRANE PROTEIN"/>
    <property type="match status" value="1"/>
</dbReference>
<evidence type="ECO:0000313" key="6">
    <source>
        <dbReference type="EMBL" id="KAF7831294.1"/>
    </source>
</evidence>
<protein>
    <submittedName>
        <fullName evidence="6">Nuclear speckle splicing regulatory protein 1-like</fullName>
    </submittedName>
</protein>
<evidence type="ECO:0000256" key="2">
    <source>
        <dbReference type="ARBA" id="ARBA00023054"/>
    </source>
</evidence>
<keyword evidence="7" id="KW-1185">Reference proteome</keyword>
<evidence type="ECO:0000256" key="1">
    <source>
        <dbReference type="ARBA" id="ARBA00010126"/>
    </source>
</evidence>